<protein>
    <submittedName>
        <fullName evidence="1">Uncharacterized protein</fullName>
    </submittedName>
</protein>
<dbReference type="EnsemblMetazoa" id="CJA43338.1">
    <property type="protein sequence ID" value="CJA43338.1"/>
    <property type="gene ID" value="WBGene00219186"/>
</dbReference>
<keyword evidence="2" id="KW-1185">Reference proteome</keyword>
<accession>A0A8R1IZQ3</accession>
<evidence type="ECO:0000313" key="2">
    <source>
        <dbReference type="Proteomes" id="UP000005237"/>
    </source>
</evidence>
<dbReference type="AlphaFoldDB" id="A0A8R1IZQ3"/>
<name>A0A8R1IZQ3_CAEJA</name>
<evidence type="ECO:0000313" key="1">
    <source>
        <dbReference type="EnsemblMetazoa" id="CJA43338.1"/>
    </source>
</evidence>
<organism evidence="1 2">
    <name type="scientific">Caenorhabditis japonica</name>
    <dbReference type="NCBI Taxonomy" id="281687"/>
    <lineage>
        <taxon>Eukaryota</taxon>
        <taxon>Metazoa</taxon>
        <taxon>Ecdysozoa</taxon>
        <taxon>Nematoda</taxon>
        <taxon>Chromadorea</taxon>
        <taxon>Rhabditida</taxon>
        <taxon>Rhabditina</taxon>
        <taxon>Rhabditomorpha</taxon>
        <taxon>Rhabditoidea</taxon>
        <taxon>Rhabditidae</taxon>
        <taxon>Peloderinae</taxon>
        <taxon>Caenorhabditis</taxon>
    </lineage>
</organism>
<reference evidence="2" key="1">
    <citation type="submission" date="2010-08" db="EMBL/GenBank/DDBJ databases">
        <authorList>
            <consortium name="Caenorhabditis japonica Sequencing Consortium"/>
            <person name="Wilson R.K."/>
        </authorList>
    </citation>
    <scope>NUCLEOTIDE SEQUENCE [LARGE SCALE GENOMIC DNA]</scope>
    <source>
        <strain evidence="2">DF5081</strain>
    </source>
</reference>
<dbReference type="Proteomes" id="UP000005237">
    <property type="component" value="Unassembled WGS sequence"/>
</dbReference>
<sequence length="113" mass="13243">MFIFTYTVTLISKTVYCVANSLSSTSDSPDDVMEHKETDGSWEILNKEPEYDEEDSKLQRMEIKDQGEDEYHSNYVCPSVNYDFLRDNRSYVVISNHVHGPQYYPELLDLEED</sequence>
<proteinExistence type="predicted"/>
<reference evidence="1" key="2">
    <citation type="submission" date="2022-06" db="UniProtKB">
        <authorList>
            <consortium name="EnsemblMetazoa"/>
        </authorList>
    </citation>
    <scope>IDENTIFICATION</scope>
    <source>
        <strain evidence="1">DF5081</strain>
    </source>
</reference>